<dbReference type="InterPro" id="IPR043426">
    <property type="entry name" value="MltB-like"/>
</dbReference>
<feature type="chain" id="PRO_5017326098" description="Transglycosylase SLT domain-containing protein" evidence="1">
    <location>
        <begin position="42"/>
        <end position="405"/>
    </location>
</feature>
<dbReference type="Pfam" id="PF13406">
    <property type="entry name" value="SLT_2"/>
    <property type="match status" value="1"/>
</dbReference>
<dbReference type="SUPFAM" id="SSF53955">
    <property type="entry name" value="Lysozyme-like"/>
    <property type="match status" value="1"/>
</dbReference>
<dbReference type="Gene3D" id="1.10.8.350">
    <property type="entry name" value="Bacterial muramidase"/>
    <property type="match status" value="1"/>
</dbReference>
<feature type="domain" description="Transglycosylase SLT" evidence="2">
    <location>
        <begin position="88"/>
        <end position="394"/>
    </location>
</feature>
<dbReference type="InterPro" id="IPR011970">
    <property type="entry name" value="MltB_2"/>
</dbReference>
<dbReference type="Gene3D" id="1.10.530.10">
    <property type="match status" value="1"/>
</dbReference>
<dbReference type="NCBIfam" id="TIGR02283">
    <property type="entry name" value="MltB_2"/>
    <property type="match status" value="1"/>
</dbReference>
<dbReference type="GO" id="GO:0008933">
    <property type="term" value="F:peptidoglycan lytic transglycosylase activity"/>
    <property type="evidence" value="ECO:0007669"/>
    <property type="project" value="TreeGrafter"/>
</dbReference>
<proteinExistence type="predicted"/>
<protein>
    <recommendedName>
        <fullName evidence="2">Transglycosylase SLT domain-containing protein</fullName>
    </recommendedName>
</protein>
<comment type="caution">
    <text evidence="3">The sequence shown here is derived from an EMBL/GenBank/DDBJ whole genome shotgun (WGS) entry which is preliminary data.</text>
</comment>
<sequence>MSVVLSHTLKKIFMKKKTLITLPLLGLVSLFALPACTNANADNASSNPYLAHFNPKLTQPLPANETPKTDIPYQEDAANWQEFVNFLIENAKLQGFDARVIAQLKTLTFNPRVVKADQAQYERITKNRQNQASAEPSEPKPPQEATLMQRYLDMHISAAKVNRAVALLKNYQPILEKISAKYQVPMQVIVGLWGMESNFGKTQGSYNLLDSLASLAYEGRRREYFTREFFNALRVMEINGFSKEEMNSSWAGAVGQIQFMPTSYLVYGADGNDDGVVNIWLSAIDSFASIANYLHQEGWNPQLPWGIKVKMSFAQYLDKYKDLVGISGQGRTLAQWQALGLEINDQLQGIKADTPLWLVVPTNEPKQAYLVTKNYRVYMHWNRSSYFAYANGIFAQMIFEQLEKD</sequence>
<keyword evidence="1" id="KW-0732">Signal</keyword>
<dbReference type="OrthoDB" id="9772911at2"/>
<dbReference type="GO" id="GO:0009253">
    <property type="term" value="P:peptidoglycan catabolic process"/>
    <property type="evidence" value="ECO:0007669"/>
    <property type="project" value="TreeGrafter"/>
</dbReference>
<dbReference type="CDD" id="cd13399">
    <property type="entry name" value="Slt35-like"/>
    <property type="match status" value="1"/>
</dbReference>
<dbReference type="PANTHER" id="PTHR30163:SF8">
    <property type="entry name" value="LYTIC MUREIN TRANSGLYCOSYLASE"/>
    <property type="match status" value="1"/>
</dbReference>
<organism evidence="3 4">
    <name type="scientific">Psittacicella gerlachiana</name>
    <dbReference type="NCBI Taxonomy" id="2028574"/>
    <lineage>
        <taxon>Bacteria</taxon>
        <taxon>Pseudomonadati</taxon>
        <taxon>Pseudomonadota</taxon>
        <taxon>Gammaproteobacteria</taxon>
        <taxon>Pasteurellales</taxon>
        <taxon>Psittacicellaceae</taxon>
        <taxon>Psittacicella</taxon>
    </lineage>
</organism>
<name>A0A3A1YL73_9GAMM</name>
<gene>
    <name evidence="3" type="ORF">CKF59_01010</name>
</gene>
<evidence type="ECO:0000313" key="4">
    <source>
        <dbReference type="Proteomes" id="UP000265964"/>
    </source>
</evidence>
<feature type="signal peptide" evidence="1">
    <location>
        <begin position="1"/>
        <end position="41"/>
    </location>
</feature>
<dbReference type="InterPro" id="IPR023346">
    <property type="entry name" value="Lysozyme-like_dom_sf"/>
</dbReference>
<evidence type="ECO:0000313" key="3">
    <source>
        <dbReference type="EMBL" id="RIY38425.1"/>
    </source>
</evidence>
<reference evidence="3 4" key="1">
    <citation type="submission" date="2017-08" db="EMBL/GenBank/DDBJ databases">
        <title>Reclassification of Bisgaard taxon 37 and 44.</title>
        <authorList>
            <person name="Christensen H."/>
        </authorList>
    </citation>
    <scope>NUCLEOTIDE SEQUENCE [LARGE SCALE GENOMIC DNA]</scope>
    <source>
        <strain evidence="3 4">EEAB3T1</strain>
    </source>
</reference>
<dbReference type="AlphaFoldDB" id="A0A3A1YL73"/>
<accession>A0A3A1YL73</accession>
<keyword evidence="4" id="KW-1185">Reference proteome</keyword>
<evidence type="ECO:0000259" key="2">
    <source>
        <dbReference type="Pfam" id="PF13406"/>
    </source>
</evidence>
<dbReference type="EMBL" id="NRJF01000025">
    <property type="protein sequence ID" value="RIY38425.1"/>
    <property type="molecule type" value="Genomic_DNA"/>
</dbReference>
<dbReference type="PANTHER" id="PTHR30163">
    <property type="entry name" value="MEMBRANE-BOUND LYTIC MUREIN TRANSGLYCOSYLASE B"/>
    <property type="match status" value="1"/>
</dbReference>
<dbReference type="Proteomes" id="UP000265964">
    <property type="component" value="Unassembled WGS sequence"/>
</dbReference>
<dbReference type="InterPro" id="IPR031304">
    <property type="entry name" value="SLT_2"/>
</dbReference>
<evidence type="ECO:0000256" key="1">
    <source>
        <dbReference type="SAM" id="SignalP"/>
    </source>
</evidence>